<protein>
    <recommendedName>
        <fullName evidence="1">Flagellar protein FlgJ N-terminal domain-containing protein</fullName>
    </recommendedName>
</protein>
<reference evidence="2 3" key="1">
    <citation type="journal article" date="2023" name="Int. J. Syst. Evol. Microbiol.">
        <title>Methylocystis iwaonis sp. nov., a type II methane-oxidizing bacterium from surface soil of a rice paddy field in Japan, and emended description of the genus Methylocystis (ex Whittenbury et al. 1970) Bowman et al. 1993.</title>
        <authorList>
            <person name="Kaise H."/>
            <person name="Sawadogo J.B."/>
            <person name="Alam M.S."/>
            <person name="Ueno C."/>
            <person name="Dianou D."/>
            <person name="Shinjo R."/>
            <person name="Asakawa S."/>
        </authorList>
    </citation>
    <scope>NUCLEOTIDE SEQUENCE [LARGE SCALE GENOMIC DNA]</scope>
    <source>
        <strain evidence="2 3">SS37A-Re</strain>
    </source>
</reference>
<dbReference type="RefSeq" id="WP_281930308.1">
    <property type="nucleotide sequence ID" value="NZ_AP027142.1"/>
</dbReference>
<organism evidence="2 3">
    <name type="scientific">Methylocystis iwaonis</name>
    <dbReference type="NCBI Taxonomy" id="2885079"/>
    <lineage>
        <taxon>Bacteria</taxon>
        <taxon>Pseudomonadati</taxon>
        <taxon>Pseudomonadota</taxon>
        <taxon>Alphaproteobacteria</taxon>
        <taxon>Hyphomicrobiales</taxon>
        <taxon>Methylocystaceae</taxon>
        <taxon>Methylocystis</taxon>
    </lineage>
</organism>
<evidence type="ECO:0000259" key="1">
    <source>
        <dbReference type="Pfam" id="PF10135"/>
    </source>
</evidence>
<feature type="domain" description="Flagellar protein FlgJ N-terminal" evidence="1">
    <location>
        <begin position="107"/>
        <end position="147"/>
    </location>
</feature>
<sequence length="166" mass="16983">MSIFPSTDLIVDVAKAADPRRQQVALRRLEAAANAPSVSFASLSSETPIKANVSGSSNWRAAGVGLRASYQTPASGAAVAPAAANSAADAAKKFEALVLQTFFEALLPKDDENFGSGVAGGVWRSMMAEQLSAKFAASGVIGLNKMLDAKISSPSSAQPIAPSKTS</sequence>
<proteinExistence type="predicted"/>
<name>A0ABM8E520_9HYPH</name>
<dbReference type="Proteomes" id="UP001317629">
    <property type="component" value="Chromosome"/>
</dbReference>
<keyword evidence="3" id="KW-1185">Reference proteome</keyword>
<dbReference type="Pfam" id="PF10135">
    <property type="entry name" value="Rod-binding"/>
    <property type="match status" value="1"/>
</dbReference>
<dbReference type="EMBL" id="AP027142">
    <property type="protein sequence ID" value="BDV33007.1"/>
    <property type="molecule type" value="Genomic_DNA"/>
</dbReference>
<gene>
    <name evidence="2" type="ORF">SS37A_05360</name>
</gene>
<accession>A0ABM8E520</accession>
<evidence type="ECO:0000313" key="3">
    <source>
        <dbReference type="Proteomes" id="UP001317629"/>
    </source>
</evidence>
<evidence type="ECO:0000313" key="2">
    <source>
        <dbReference type="EMBL" id="BDV33007.1"/>
    </source>
</evidence>
<dbReference type="InterPro" id="IPR019301">
    <property type="entry name" value="Flagellar_prot_FlgJ_N"/>
</dbReference>